<evidence type="ECO:0000313" key="11">
    <source>
        <dbReference type="Proteomes" id="UP000700334"/>
    </source>
</evidence>
<keyword evidence="3 7" id="KW-0732">Signal</keyword>
<dbReference type="GO" id="GO:0060736">
    <property type="term" value="P:prostate gland growth"/>
    <property type="evidence" value="ECO:0007669"/>
    <property type="project" value="TreeGrafter"/>
</dbReference>
<accession>A0A8J5ZZA4</accession>
<evidence type="ECO:0000313" key="10">
    <source>
        <dbReference type="EMBL" id="KAG8508665.1"/>
    </source>
</evidence>
<dbReference type="InterPro" id="IPR007856">
    <property type="entry name" value="SapB_1"/>
</dbReference>
<dbReference type="GO" id="GO:0006665">
    <property type="term" value="P:sphingolipid metabolic process"/>
    <property type="evidence" value="ECO:0007669"/>
    <property type="project" value="InterPro"/>
</dbReference>
<feature type="domain" description="Saposin B-type" evidence="8">
    <location>
        <begin position="290"/>
        <end position="370"/>
    </location>
</feature>
<proteinExistence type="predicted"/>
<dbReference type="PANTHER" id="PTHR11480:SF39">
    <property type="entry name" value="PROACTIVATOR POLYPEPTIDE-LIKE 1"/>
    <property type="match status" value="1"/>
</dbReference>
<dbReference type="SUPFAM" id="SSF47862">
    <property type="entry name" value="Saposin"/>
    <property type="match status" value="4"/>
</dbReference>
<feature type="domain" description="Saposin B-type" evidence="8">
    <location>
        <begin position="60"/>
        <end position="144"/>
    </location>
</feature>
<evidence type="ECO:0000259" key="8">
    <source>
        <dbReference type="PROSITE" id="PS50015"/>
    </source>
</evidence>
<feature type="chain" id="PRO_5035232408" evidence="7">
    <location>
        <begin position="18"/>
        <end position="527"/>
    </location>
</feature>
<evidence type="ECO:0000256" key="5">
    <source>
        <dbReference type="ARBA" id="ARBA00023157"/>
    </source>
</evidence>
<feature type="domain" description="Saposin B-type" evidence="8">
    <location>
        <begin position="179"/>
        <end position="258"/>
    </location>
</feature>
<feature type="domain" description="Saposin B-type" evidence="8">
    <location>
        <begin position="398"/>
        <end position="479"/>
    </location>
</feature>
<dbReference type="PROSITE" id="PS50015">
    <property type="entry name" value="SAP_B"/>
    <property type="match status" value="4"/>
</dbReference>
<dbReference type="GO" id="GO:0005576">
    <property type="term" value="C:extracellular region"/>
    <property type="evidence" value="ECO:0007669"/>
    <property type="project" value="UniProtKB-SubCell"/>
</dbReference>
<keyword evidence="2" id="KW-0964">Secreted</keyword>
<keyword evidence="5" id="KW-1015">Disulfide bond</keyword>
<evidence type="ECO:0000256" key="4">
    <source>
        <dbReference type="ARBA" id="ARBA00022737"/>
    </source>
</evidence>
<keyword evidence="6" id="KW-0325">Glycoprotein</keyword>
<reference evidence="10" key="1">
    <citation type="journal article" date="2021" name="Evol. Appl.">
        <title>The genome of the Pyrenean desman and the effects of bottlenecks and inbreeding on the genomic landscape of an endangered species.</title>
        <authorList>
            <person name="Escoda L."/>
            <person name="Castresana J."/>
        </authorList>
    </citation>
    <scope>NUCLEOTIDE SEQUENCE</scope>
    <source>
        <strain evidence="10">IBE-C5619</strain>
    </source>
</reference>
<dbReference type="InterPro" id="IPR008373">
    <property type="entry name" value="Saposin"/>
</dbReference>
<dbReference type="GO" id="GO:0019216">
    <property type="term" value="P:regulation of lipid metabolic process"/>
    <property type="evidence" value="ECO:0007669"/>
    <property type="project" value="TreeGrafter"/>
</dbReference>
<feature type="domain" description="Saposin A-type" evidence="9">
    <location>
        <begin position="481"/>
        <end position="521"/>
    </location>
</feature>
<evidence type="ECO:0000256" key="3">
    <source>
        <dbReference type="ARBA" id="ARBA00022729"/>
    </source>
</evidence>
<evidence type="ECO:0000256" key="7">
    <source>
        <dbReference type="SAM" id="SignalP"/>
    </source>
</evidence>
<dbReference type="GO" id="GO:0007193">
    <property type="term" value="P:adenylate cyclase-inhibiting G protein-coupled receptor signaling pathway"/>
    <property type="evidence" value="ECO:0007669"/>
    <property type="project" value="TreeGrafter"/>
</dbReference>
<dbReference type="GO" id="GO:0016020">
    <property type="term" value="C:membrane"/>
    <property type="evidence" value="ECO:0007669"/>
    <property type="project" value="GOC"/>
</dbReference>
<comment type="subcellular location">
    <subcellularLocation>
        <location evidence="1">Secreted</location>
    </subcellularLocation>
</comment>
<dbReference type="Pfam" id="PF03489">
    <property type="entry name" value="SapB_2"/>
    <property type="match status" value="2"/>
</dbReference>
<evidence type="ECO:0000256" key="2">
    <source>
        <dbReference type="ARBA" id="ARBA00022525"/>
    </source>
</evidence>
<dbReference type="PROSITE" id="PS51110">
    <property type="entry name" value="SAP_A"/>
    <property type="match status" value="2"/>
</dbReference>
<dbReference type="Proteomes" id="UP000700334">
    <property type="component" value="Unassembled WGS sequence"/>
</dbReference>
<keyword evidence="11" id="KW-1185">Reference proteome</keyword>
<dbReference type="PRINTS" id="PR01797">
    <property type="entry name" value="SAPOSIN"/>
</dbReference>
<dbReference type="Pfam" id="PF05184">
    <property type="entry name" value="SapB_1"/>
    <property type="match status" value="1"/>
</dbReference>
<dbReference type="OrthoDB" id="69496at2759"/>
<keyword evidence="4" id="KW-0677">Repeat</keyword>
<evidence type="ECO:0000259" key="9">
    <source>
        <dbReference type="PROSITE" id="PS51110"/>
    </source>
</evidence>
<name>A0A8J5ZZA4_GALPY</name>
<dbReference type="PANTHER" id="PTHR11480">
    <property type="entry name" value="SAPOSIN-RELATED"/>
    <property type="match status" value="1"/>
</dbReference>
<protein>
    <submittedName>
        <fullName evidence="10">Proactivator polypeptide-like 1</fullName>
    </submittedName>
</protein>
<sequence>MLGALLLLPSLLGAALAGPLPGPHDCARGPTAWCRDLRAASACGALEHCHGTVWSEPTARSLPCDVCLDVAAAAGNGLNPEATDTDALTLLMKTCEWLPSREASASCQALVAAHPSAVLSLLGRAPGSTPSPVCAALALCQPLQRPPATQGRPQEDTAEAVAPLMAPGPASFPPPRAPGGAVCRDCVRLLVRLQAALDSSLPQLVEATTREQCEALGPGLAPLCKSYVHRLLAPAEHTLGQLAPEEVCARGAFCDAPEAPARLAAGSALDGVPALELASPRRRGEMQMQAGLTCEVCLQVVQELDQWLESNSTEAMISHALERVCSFMPVQVVRQCVSLVDTYGPSLVELVARVSPEQVCTVIKLCGSRRRARSVHGAHAGHHAQATTPDPLLDAEAQGSFCNGCKRLLGVSIRNLDRKSTKHDILVAFKGGCSVLPLPYTIQCSRFVADYEPVLIASLKEMMDPDALCRKVGACHPPRAPLLGPDQCVLGPSFWCSSRERAEMCRALEHCQRHVWKGLAPPDGQHP</sequence>
<dbReference type="AlphaFoldDB" id="A0A8J5ZZA4"/>
<organism evidence="10 11">
    <name type="scientific">Galemys pyrenaicus</name>
    <name type="common">Iberian desman</name>
    <name type="synonym">Pyrenean desman</name>
    <dbReference type="NCBI Taxonomy" id="202257"/>
    <lineage>
        <taxon>Eukaryota</taxon>
        <taxon>Metazoa</taxon>
        <taxon>Chordata</taxon>
        <taxon>Craniata</taxon>
        <taxon>Vertebrata</taxon>
        <taxon>Euteleostomi</taxon>
        <taxon>Mammalia</taxon>
        <taxon>Eutheria</taxon>
        <taxon>Laurasiatheria</taxon>
        <taxon>Eulipotyphla</taxon>
        <taxon>Talpidae</taxon>
        <taxon>Galemys</taxon>
    </lineage>
</organism>
<evidence type="ECO:0000256" key="6">
    <source>
        <dbReference type="ARBA" id="ARBA00023180"/>
    </source>
</evidence>
<dbReference type="InterPro" id="IPR051428">
    <property type="entry name" value="Sphingo_Act-Surfact_Prot"/>
</dbReference>
<dbReference type="InterPro" id="IPR011001">
    <property type="entry name" value="Saposin-like"/>
</dbReference>
<dbReference type="Gene3D" id="1.10.225.10">
    <property type="entry name" value="Saposin-like"/>
    <property type="match status" value="4"/>
</dbReference>
<dbReference type="SMART" id="SM00741">
    <property type="entry name" value="SapB"/>
    <property type="match status" value="4"/>
</dbReference>
<dbReference type="InterPro" id="IPR003119">
    <property type="entry name" value="SAP_A"/>
</dbReference>
<gene>
    <name evidence="10" type="ORF">J0S82_019595</name>
</gene>
<dbReference type="SMART" id="SM00162">
    <property type="entry name" value="SAPA"/>
    <property type="match status" value="2"/>
</dbReference>
<dbReference type="InterPro" id="IPR008138">
    <property type="entry name" value="SapB_2"/>
</dbReference>
<evidence type="ECO:0000256" key="1">
    <source>
        <dbReference type="ARBA" id="ARBA00004613"/>
    </source>
</evidence>
<comment type="caution">
    <text evidence="10">The sequence shown here is derived from an EMBL/GenBank/DDBJ whole genome shotgun (WGS) entry which is preliminary data.</text>
</comment>
<dbReference type="FunFam" id="1.10.225.10:FF:000002">
    <property type="entry name" value="prosaposin isoform X2"/>
    <property type="match status" value="3"/>
</dbReference>
<dbReference type="Pfam" id="PF02199">
    <property type="entry name" value="SapA"/>
    <property type="match status" value="2"/>
</dbReference>
<dbReference type="EMBL" id="JAGFMF010012010">
    <property type="protein sequence ID" value="KAG8508665.1"/>
    <property type="molecule type" value="Genomic_DNA"/>
</dbReference>
<dbReference type="GO" id="GO:0005764">
    <property type="term" value="C:lysosome"/>
    <property type="evidence" value="ECO:0007669"/>
    <property type="project" value="InterPro"/>
</dbReference>
<dbReference type="InterPro" id="IPR008139">
    <property type="entry name" value="SaposinB_dom"/>
</dbReference>
<feature type="signal peptide" evidence="7">
    <location>
        <begin position="1"/>
        <end position="17"/>
    </location>
</feature>
<dbReference type="GO" id="GO:0060742">
    <property type="term" value="P:epithelial cell differentiation involved in prostate gland development"/>
    <property type="evidence" value="ECO:0007669"/>
    <property type="project" value="TreeGrafter"/>
</dbReference>
<feature type="domain" description="Saposin A-type" evidence="9">
    <location>
        <begin position="19"/>
        <end position="59"/>
    </location>
</feature>